<dbReference type="InterPro" id="IPR007345">
    <property type="entry name" value="Polysacch_pyruvyl_Trfase"/>
</dbReference>
<evidence type="ECO:0000259" key="1">
    <source>
        <dbReference type="Pfam" id="PF04230"/>
    </source>
</evidence>
<dbReference type="Proteomes" id="UP001629536">
    <property type="component" value="Unassembled WGS sequence"/>
</dbReference>
<proteinExistence type="predicted"/>
<sequence length="355" mass="42081">MEKEKKVGILSMHRVVNYGSFWQAYSLKKIIEELNYESDFIDLKNGKQVTEEKYVRKFSLSKIKRIPYYIFSKKRIKLFNEAHSEFLNLKVPNYDENYKAIIIGSDEMFNCAQAAPWGFSKQMFGDMNNDRVFSYAASYGRTTLEFIKSKKIDKEMADSLLKMKSISVRDKNSFDIVKNLTEIESEINLDPVLVYKGLENEYKEINENKKYILIYGYDFRIKDEEYVNDIKKYAKKNNLQIISVGTYQSWCKNVLVDPQELLGYFKNAEYVVTDTFHGTIFSIRFNRKFSTIVRKSNKQKLRDLLTRLGLEKRIVNDELNLEKEIKNEIDYKKVREILEEEEKNTKEYILKNIEG</sequence>
<dbReference type="GO" id="GO:0016757">
    <property type="term" value="F:glycosyltransferase activity"/>
    <property type="evidence" value="ECO:0007669"/>
    <property type="project" value="UniProtKB-KW"/>
</dbReference>
<dbReference type="RefSeq" id="WP_408126100.1">
    <property type="nucleotide sequence ID" value="NZ_JBFNFH010000001.1"/>
</dbReference>
<accession>A0ABW9F416</accession>
<name>A0ABW9F416_9FIRM</name>
<evidence type="ECO:0000313" key="3">
    <source>
        <dbReference type="Proteomes" id="UP001629536"/>
    </source>
</evidence>
<comment type="caution">
    <text evidence="2">The sequence shown here is derived from an EMBL/GenBank/DDBJ whole genome shotgun (WGS) entry which is preliminary data.</text>
</comment>
<feature type="domain" description="Polysaccharide pyruvyl transferase" evidence="1">
    <location>
        <begin position="17"/>
        <end position="292"/>
    </location>
</feature>
<reference evidence="2 3" key="1">
    <citation type="journal article" date="2024" name="Front. Microbiol.">
        <title>Pangenomic and biochemical analyses of Helcococcus ovis reveal widespread tetracycline resistance and a novel bacterial species, Helcococcus bovis.</title>
        <authorList>
            <person name="Cunha F."/>
            <person name="Zhai Y."/>
            <person name="Casaro S."/>
            <person name="Jones K.L."/>
            <person name="Hernandez M."/>
            <person name="Bisinotto R.S."/>
            <person name="Kariyawasam S."/>
            <person name="Brown M.B."/>
            <person name="Phillips A."/>
            <person name="Jeong K.C."/>
            <person name="Galvao K.N."/>
        </authorList>
    </citation>
    <scope>NUCLEOTIDE SEQUENCE [LARGE SCALE GENOMIC DNA]</scope>
    <source>
        <strain evidence="2 3">KG197</strain>
    </source>
</reference>
<evidence type="ECO:0000313" key="2">
    <source>
        <dbReference type="EMBL" id="MFM1524181.1"/>
    </source>
</evidence>
<keyword evidence="2" id="KW-0808">Transferase</keyword>
<dbReference type="EC" id="2.4.-.-" evidence="2"/>
<keyword evidence="3" id="KW-1185">Reference proteome</keyword>
<gene>
    <name evidence="2" type="ORF">ABGF40_00665</name>
</gene>
<dbReference type="EMBL" id="JBFNFH010000001">
    <property type="protein sequence ID" value="MFM1524181.1"/>
    <property type="molecule type" value="Genomic_DNA"/>
</dbReference>
<protein>
    <submittedName>
        <fullName evidence="2">Polysaccharide pyruvyl transferase family protein</fullName>
        <ecNumber evidence="2">2.4.-.-</ecNumber>
    </submittedName>
</protein>
<keyword evidence="2" id="KW-0328">Glycosyltransferase</keyword>
<organism evidence="2 3">
    <name type="scientific">Helcococcus bovis</name>
    <dbReference type="NCBI Taxonomy" id="3153252"/>
    <lineage>
        <taxon>Bacteria</taxon>
        <taxon>Bacillati</taxon>
        <taxon>Bacillota</taxon>
        <taxon>Tissierellia</taxon>
        <taxon>Tissierellales</taxon>
        <taxon>Peptoniphilaceae</taxon>
        <taxon>Helcococcus</taxon>
    </lineage>
</organism>
<dbReference type="Pfam" id="PF04230">
    <property type="entry name" value="PS_pyruv_trans"/>
    <property type="match status" value="1"/>
</dbReference>